<gene>
    <name evidence="2" type="ORF">DWV77_05200</name>
    <name evidence="1" type="ORF">F9950_11330</name>
</gene>
<dbReference type="RefSeq" id="WP_117713567.1">
    <property type="nucleotide sequence ID" value="NZ_JAQCSR010000006.1"/>
</dbReference>
<organism evidence="2 3">
    <name type="scientific">Bacteroides stercoris</name>
    <dbReference type="NCBI Taxonomy" id="46506"/>
    <lineage>
        <taxon>Bacteria</taxon>
        <taxon>Pseudomonadati</taxon>
        <taxon>Bacteroidota</taxon>
        <taxon>Bacteroidia</taxon>
        <taxon>Bacteroidales</taxon>
        <taxon>Bacteroidaceae</taxon>
        <taxon>Bacteroides</taxon>
    </lineage>
</organism>
<evidence type="ECO:0000313" key="1">
    <source>
        <dbReference type="EMBL" id="KAB5326830.1"/>
    </source>
</evidence>
<dbReference type="AlphaFoldDB" id="A0A413B9J5"/>
<protein>
    <submittedName>
        <fullName evidence="2">DUF1819 family protein</fullName>
    </submittedName>
</protein>
<name>A0A413B9J5_BACSE</name>
<dbReference type="EMBL" id="WCLA01000022">
    <property type="protein sequence ID" value="KAB5326830.1"/>
    <property type="molecule type" value="Genomic_DNA"/>
</dbReference>
<reference evidence="2 3" key="1">
    <citation type="submission" date="2018-08" db="EMBL/GenBank/DDBJ databases">
        <title>A genome reference for cultivated species of the human gut microbiota.</title>
        <authorList>
            <person name="Zou Y."/>
            <person name="Xue W."/>
            <person name="Luo G."/>
        </authorList>
    </citation>
    <scope>NUCLEOTIDE SEQUENCE [LARGE SCALE GENOMIC DNA]</scope>
    <source>
        <strain evidence="2 3">AF12-7</strain>
    </source>
</reference>
<evidence type="ECO:0000313" key="4">
    <source>
        <dbReference type="Proteomes" id="UP000431177"/>
    </source>
</evidence>
<comment type="caution">
    <text evidence="2">The sequence shown here is derived from an EMBL/GenBank/DDBJ whole genome shotgun (WGS) entry which is preliminary data.</text>
</comment>
<evidence type="ECO:0000313" key="3">
    <source>
        <dbReference type="Proteomes" id="UP000285150"/>
    </source>
</evidence>
<dbReference type="Proteomes" id="UP000431177">
    <property type="component" value="Unassembled WGS sequence"/>
</dbReference>
<dbReference type="Gene3D" id="1.10.3540.10">
    <property type="entry name" value="uncharacterized protein from magnetospirillum magneticum domain"/>
    <property type="match status" value="1"/>
</dbReference>
<dbReference type="PROSITE" id="PS51257">
    <property type="entry name" value="PROKAR_LIPOPROTEIN"/>
    <property type="match status" value="1"/>
</dbReference>
<dbReference type="InterPro" id="IPR014948">
    <property type="entry name" value="BrxA"/>
</dbReference>
<accession>A0A413B9J5</accession>
<reference evidence="1 4" key="2">
    <citation type="journal article" date="2019" name="Nat. Med.">
        <title>A library of human gut bacterial isolates paired with longitudinal multiomics data enables mechanistic microbiome research.</title>
        <authorList>
            <person name="Poyet M."/>
            <person name="Groussin M."/>
            <person name="Gibbons S.M."/>
            <person name="Avila-Pacheco J."/>
            <person name="Jiang X."/>
            <person name="Kearney S.M."/>
            <person name="Perrotta A.R."/>
            <person name="Berdy B."/>
            <person name="Zhao S."/>
            <person name="Lieberman T.D."/>
            <person name="Swanson P.K."/>
            <person name="Smith M."/>
            <person name="Roesemann S."/>
            <person name="Alexander J.E."/>
            <person name="Rich S.A."/>
            <person name="Livny J."/>
            <person name="Vlamakis H."/>
            <person name="Clish C."/>
            <person name="Bullock K."/>
            <person name="Deik A."/>
            <person name="Scott J."/>
            <person name="Pierce K.A."/>
            <person name="Xavier R.J."/>
            <person name="Alm E.J."/>
        </authorList>
    </citation>
    <scope>NUCLEOTIDE SEQUENCE [LARGE SCALE GENOMIC DNA]</scope>
    <source>
        <strain evidence="1 4">BIOML-A2</strain>
    </source>
</reference>
<sequence length="213" mass="25062">MLRNNSPYTSAFTACSFMYSEFNAVLPLLKSENSGVLLKEEIANRNYIKVNNEVSAKRIVTEFIRRYSAVPHDFWDWYDSMDEPAQRAALLYVIIKTYRLIFEFHVNVSIKKWNSVDHTISIHDLQLELLDISANDEFVDSWSEQTKKKLMSAYLTILRQAEMLDSKTNELRPLRLQPNEFKYYVECGDLWFLDACLLTPMEKENVINAYKNF</sequence>
<proteinExistence type="predicted"/>
<dbReference type="EMBL" id="QSAF01000004">
    <property type="protein sequence ID" value="RGW35349.1"/>
    <property type="molecule type" value="Genomic_DNA"/>
</dbReference>
<dbReference type="Proteomes" id="UP000285150">
    <property type="component" value="Unassembled WGS sequence"/>
</dbReference>
<dbReference type="InterPro" id="IPR023137">
    <property type="entry name" value="BrxA_sf"/>
</dbReference>
<dbReference type="Pfam" id="PF08849">
    <property type="entry name" value="BrxA"/>
    <property type="match status" value="1"/>
</dbReference>
<evidence type="ECO:0000313" key="2">
    <source>
        <dbReference type="EMBL" id="RGW35349.1"/>
    </source>
</evidence>